<protein>
    <recommendedName>
        <fullName evidence="4">Plasmid stabilization protein</fullName>
    </recommendedName>
</protein>
<keyword evidence="3" id="KW-1185">Reference proteome</keyword>
<dbReference type="InterPro" id="IPR007712">
    <property type="entry name" value="RelE/ParE_toxin"/>
</dbReference>
<comment type="caution">
    <text evidence="2">The sequence shown here is derived from an EMBL/GenBank/DDBJ whole genome shotgun (WGS) entry which is preliminary data.</text>
</comment>
<evidence type="ECO:0008006" key="4">
    <source>
        <dbReference type="Google" id="ProtNLM"/>
    </source>
</evidence>
<dbReference type="Pfam" id="PF05016">
    <property type="entry name" value="ParE_toxin"/>
    <property type="match status" value="1"/>
</dbReference>
<name>A0A512MDZ6_9BACT</name>
<keyword evidence="1" id="KW-1277">Toxin-antitoxin system</keyword>
<proteinExistence type="predicted"/>
<accession>A0A512MDZ6</accession>
<evidence type="ECO:0000256" key="1">
    <source>
        <dbReference type="ARBA" id="ARBA00022649"/>
    </source>
</evidence>
<organism evidence="2 3">
    <name type="scientific">Brevifollis gellanilyticus</name>
    <dbReference type="NCBI Taxonomy" id="748831"/>
    <lineage>
        <taxon>Bacteria</taxon>
        <taxon>Pseudomonadati</taxon>
        <taxon>Verrucomicrobiota</taxon>
        <taxon>Verrucomicrobiia</taxon>
        <taxon>Verrucomicrobiales</taxon>
        <taxon>Verrucomicrobiaceae</taxon>
    </lineage>
</organism>
<dbReference type="Gene3D" id="3.30.2310.20">
    <property type="entry name" value="RelE-like"/>
    <property type="match status" value="1"/>
</dbReference>
<sequence>MFDPDEHMHPDVGEIDLVEIAEFIALDDPDAARRVVQTIRDTFPLLATQPKLGTELHPVRSVLRGLRMMPVMAYPNYLIYYFPPPLDAGVRILYVLHAARDASSYVRDHQRR</sequence>
<dbReference type="EMBL" id="BKAG01000032">
    <property type="protein sequence ID" value="GEP44611.1"/>
    <property type="molecule type" value="Genomic_DNA"/>
</dbReference>
<reference evidence="2 3" key="1">
    <citation type="submission" date="2019-07" db="EMBL/GenBank/DDBJ databases">
        <title>Whole genome shotgun sequence of Brevifollis gellanilyticus NBRC 108608.</title>
        <authorList>
            <person name="Hosoyama A."/>
            <person name="Uohara A."/>
            <person name="Ohji S."/>
            <person name="Ichikawa N."/>
        </authorList>
    </citation>
    <scope>NUCLEOTIDE SEQUENCE [LARGE SCALE GENOMIC DNA]</scope>
    <source>
        <strain evidence="2 3">NBRC 108608</strain>
    </source>
</reference>
<dbReference type="Proteomes" id="UP000321577">
    <property type="component" value="Unassembled WGS sequence"/>
</dbReference>
<dbReference type="InterPro" id="IPR035093">
    <property type="entry name" value="RelE/ParE_toxin_dom_sf"/>
</dbReference>
<evidence type="ECO:0000313" key="2">
    <source>
        <dbReference type="EMBL" id="GEP44611.1"/>
    </source>
</evidence>
<dbReference type="AlphaFoldDB" id="A0A512MDZ6"/>
<dbReference type="OrthoDB" id="5574284at2"/>
<dbReference type="RefSeq" id="WP_146852721.1">
    <property type="nucleotide sequence ID" value="NZ_BKAG01000032.1"/>
</dbReference>
<gene>
    <name evidence="2" type="ORF">BGE01nite_39020</name>
</gene>
<evidence type="ECO:0000313" key="3">
    <source>
        <dbReference type="Proteomes" id="UP000321577"/>
    </source>
</evidence>